<dbReference type="InterPro" id="IPR019808">
    <property type="entry name" value="Histidine_triad_CS"/>
</dbReference>
<dbReference type="AlphaFoldDB" id="A0A160TCP8"/>
<dbReference type="FunFam" id="3.30.428.10:FF:000005">
    <property type="entry name" value="Histidine triad nucleotide-binding protein 1"/>
    <property type="match status" value="1"/>
</dbReference>
<dbReference type="PROSITE" id="PS51084">
    <property type="entry name" value="HIT_2"/>
    <property type="match status" value="1"/>
</dbReference>
<dbReference type="PROSITE" id="PS00892">
    <property type="entry name" value="HIT_1"/>
    <property type="match status" value="1"/>
</dbReference>
<evidence type="ECO:0000259" key="1">
    <source>
        <dbReference type="PROSITE" id="PS51084"/>
    </source>
</evidence>
<dbReference type="InterPro" id="IPR011146">
    <property type="entry name" value="HIT-like"/>
</dbReference>
<evidence type="ECO:0000313" key="2">
    <source>
        <dbReference type="EMBL" id="CUS40499.1"/>
    </source>
</evidence>
<dbReference type="InterPro" id="IPR036265">
    <property type="entry name" value="HIT-like_sf"/>
</dbReference>
<dbReference type="PANTHER" id="PTHR23089">
    <property type="entry name" value="HISTIDINE TRIAD HIT PROTEIN"/>
    <property type="match status" value="1"/>
</dbReference>
<sequence length="114" mass="12583">MSEDTIFGKISRGELPANIVYEDDQCLGFRDMYPAAPMHILLIPRKPIPRLCDAQAEDQALLGHMMLVASQIAEQEGFGDKYRLVVNNGAEAGQSVFHLHLHIIGGRSLSWPPG</sequence>
<proteinExistence type="predicted"/>
<dbReference type="PRINTS" id="PR00332">
    <property type="entry name" value="HISTRIAD"/>
</dbReference>
<gene>
    <name evidence="2" type="ORF">MGWOODY_Tha2159</name>
</gene>
<organism evidence="2">
    <name type="scientific">hydrothermal vent metagenome</name>
    <dbReference type="NCBI Taxonomy" id="652676"/>
    <lineage>
        <taxon>unclassified sequences</taxon>
        <taxon>metagenomes</taxon>
        <taxon>ecological metagenomes</taxon>
    </lineage>
</organism>
<dbReference type="InterPro" id="IPR001310">
    <property type="entry name" value="Histidine_triad_HIT"/>
</dbReference>
<dbReference type="Pfam" id="PF01230">
    <property type="entry name" value="HIT"/>
    <property type="match status" value="1"/>
</dbReference>
<dbReference type="EMBL" id="CZQC01000017">
    <property type="protein sequence ID" value="CUS40499.1"/>
    <property type="molecule type" value="Genomic_DNA"/>
</dbReference>
<feature type="domain" description="HIT" evidence="1">
    <location>
        <begin position="6"/>
        <end position="114"/>
    </location>
</feature>
<dbReference type="CDD" id="cd01276">
    <property type="entry name" value="PKCI_related"/>
    <property type="match status" value="1"/>
</dbReference>
<name>A0A160TCP8_9ZZZZ</name>
<dbReference type="GO" id="GO:0003824">
    <property type="term" value="F:catalytic activity"/>
    <property type="evidence" value="ECO:0007669"/>
    <property type="project" value="InterPro"/>
</dbReference>
<protein>
    <submittedName>
        <fullName evidence="2">Histidine triad (HIT) nucleotide-binding protein, cyanobacterial subgroup</fullName>
    </submittedName>
</protein>
<reference evidence="2" key="1">
    <citation type="submission" date="2015-10" db="EMBL/GenBank/DDBJ databases">
        <authorList>
            <person name="Gilbert D.G."/>
        </authorList>
    </citation>
    <scope>NUCLEOTIDE SEQUENCE</scope>
</reference>
<dbReference type="Gene3D" id="3.30.428.10">
    <property type="entry name" value="HIT-like"/>
    <property type="match status" value="1"/>
</dbReference>
<accession>A0A160TCP8</accession>
<dbReference type="SUPFAM" id="SSF54197">
    <property type="entry name" value="HIT-like"/>
    <property type="match status" value="1"/>
</dbReference>